<comment type="caution">
    <text evidence="1">The sequence shown here is derived from an EMBL/GenBank/DDBJ whole genome shotgun (WGS) entry which is preliminary data.</text>
</comment>
<proteinExistence type="predicted"/>
<dbReference type="EMBL" id="CBWN010000016">
    <property type="protein sequence ID" value="CDL24764.1"/>
    <property type="molecule type" value="Genomic_DNA"/>
</dbReference>
<sequence>MSGKGTWRMLRKLMWRYTIILSKCVYKVRRTAIATFFLQ</sequence>
<evidence type="ECO:0000313" key="2">
    <source>
        <dbReference type="Proteomes" id="UP000019199"/>
    </source>
</evidence>
<protein>
    <submittedName>
        <fullName evidence="1">Uncharacterized protein</fullName>
    </submittedName>
</protein>
<reference evidence="1 2" key="1">
    <citation type="submission" date="2013-10" db="EMBL/GenBank/DDBJ databases">
        <title>Antibiotic resistance diversity of beta-lactamase producers in the General Hospital Vienna.</title>
        <authorList>
            <person name="Barisic I."/>
            <person name="Mitteregger D."/>
            <person name="Hirschl A.M."/>
            <person name="Noehammer C."/>
            <person name="Wiesinger-Mayr H."/>
        </authorList>
    </citation>
    <scope>NUCLEOTIDE SEQUENCE [LARGE SCALE GENOMIC DNA]</scope>
    <source>
        <strain evidence="1 2">ISC7</strain>
    </source>
</reference>
<dbReference type="Proteomes" id="UP000019199">
    <property type="component" value="Unassembled WGS sequence"/>
</dbReference>
<accession>W1ERG2</accession>
<name>W1ERG2_ECOLX</name>
<dbReference type="AlphaFoldDB" id="W1ERG2"/>
<organism evidence="1 2">
    <name type="scientific">Escherichia coli ISC7</name>
    <dbReference type="NCBI Taxonomy" id="1432555"/>
    <lineage>
        <taxon>Bacteria</taxon>
        <taxon>Pseudomonadati</taxon>
        <taxon>Pseudomonadota</taxon>
        <taxon>Gammaproteobacteria</taxon>
        <taxon>Enterobacterales</taxon>
        <taxon>Enterobacteriaceae</taxon>
        <taxon>Escherichia</taxon>
    </lineage>
</organism>
<evidence type="ECO:0000313" key="1">
    <source>
        <dbReference type="EMBL" id="CDL24764.1"/>
    </source>
</evidence>